<dbReference type="SUPFAM" id="SSF52540">
    <property type="entry name" value="P-loop containing nucleoside triphosphate hydrolases"/>
    <property type="match status" value="1"/>
</dbReference>
<dbReference type="SUPFAM" id="SSF160246">
    <property type="entry name" value="EspE N-terminal domain-like"/>
    <property type="match status" value="1"/>
</dbReference>
<evidence type="ECO:0000259" key="4">
    <source>
        <dbReference type="SMART" id="SM00382"/>
    </source>
</evidence>
<proteinExistence type="inferred from homology"/>
<sequence length="572" mass="64112">MNTPQNQREEALLNAGIISKEQMDKAKETQKTENIPLEDALVSLGYSTYHEIIRCLSIHYNLPVIDLESVSISPEILTLLPASLIRKYGIIPISNNSGTITIAVTSPPDLGFIDNLRFRLNADIKCVLTTPEHLKNAIRKYFDQQPSETIDTLLKELAFRESPIPKAEDDRRDKYQREANATEDDGPVIQLVSLIINKAASSRASDIHVEPLSNRLRIRYRIDGVCQESDVLPKHLQDPIISRIKILASIDIAEKRRPQDGRISLEHAGKEMDIRVSCLPSIYGESIVMRLLEKSVILLDLKKLGFCENDDKRFHSIIKKPNGIFLITGPTGSGKTTTLYAVINELNKIDTKIITAEDPVEYTLPGVNQGEVNEKIGFNFPTILRTMLRQDPNIILVGEIRDTETADTAIAAALTGHLVLSTLHTNDAPSAITRLIDMGIKPFLVATSLQGIMAQRLVRKICTQCKEQVIYTDDQLSKMGFDAEEVKDVSFYKGRGCKHCNDIGYHGRIGIYELLDMDETLRDMTYRVKATNEIRKIARTLGMSTLKEDGLRKAKDGKTTLDEVFRITGMDN</sequence>
<dbReference type="FunFam" id="3.40.50.300:FF:000398">
    <property type="entry name" value="Type IV pilus assembly ATPase PilB"/>
    <property type="match status" value="1"/>
</dbReference>
<evidence type="ECO:0000313" key="5">
    <source>
        <dbReference type="EMBL" id="KKO19987.1"/>
    </source>
</evidence>
<dbReference type="Gene3D" id="3.30.300.160">
    <property type="entry name" value="Type II secretion system, protein E, N-terminal domain"/>
    <property type="match status" value="1"/>
</dbReference>
<reference evidence="5 6" key="1">
    <citation type="journal article" date="2013" name="BMC Microbiol.">
        <title>Identification of the type II cytochrome c maturation pathway in anammox bacteria by comparative genomics.</title>
        <authorList>
            <person name="Ferousi C."/>
            <person name="Speth D.R."/>
            <person name="Reimann J."/>
            <person name="Op den Camp H.J."/>
            <person name="Allen J.W."/>
            <person name="Keltjens J.T."/>
            <person name="Jetten M.S."/>
        </authorList>
    </citation>
    <scope>NUCLEOTIDE SEQUENCE [LARGE SCALE GENOMIC DNA]</scope>
    <source>
        <strain evidence="5">RU1</strain>
    </source>
</reference>
<dbReference type="InterPro" id="IPR007831">
    <property type="entry name" value="T2SS_GspE_N"/>
</dbReference>
<evidence type="ECO:0000313" key="6">
    <source>
        <dbReference type="Proteomes" id="UP000034954"/>
    </source>
</evidence>
<dbReference type="InterPro" id="IPR037257">
    <property type="entry name" value="T2SS_E_N_sf"/>
</dbReference>
<dbReference type="PATRIC" id="fig|380242.3.peg.1553"/>
<dbReference type="InterPro" id="IPR001482">
    <property type="entry name" value="T2SS/T4SS_dom"/>
</dbReference>
<keyword evidence="3" id="KW-0067">ATP-binding</keyword>
<name>A0A0M2UVW2_9BACT</name>
<keyword evidence="2" id="KW-0547">Nucleotide-binding</keyword>
<dbReference type="PANTHER" id="PTHR30258:SF1">
    <property type="entry name" value="PROTEIN TRANSPORT PROTEIN HOFB HOMOLOG"/>
    <property type="match status" value="1"/>
</dbReference>
<comment type="caution">
    <text evidence="5">The sequence shown here is derived from an EMBL/GenBank/DDBJ whole genome shotgun (WGS) entry which is preliminary data.</text>
</comment>
<accession>A0A0M2UVW2</accession>
<dbReference type="FunFam" id="3.30.450.90:FF:000001">
    <property type="entry name" value="Type II secretion system ATPase GspE"/>
    <property type="match status" value="1"/>
</dbReference>
<dbReference type="AlphaFoldDB" id="A0A0M2UVW2"/>
<dbReference type="Gene3D" id="3.30.450.90">
    <property type="match status" value="1"/>
</dbReference>
<dbReference type="Pfam" id="PF05157">
    <property type="entry name" value="MshEN"/>
    <property type="match status" value="1"/>
</dbReference>
<dbReference type="Gene3D" id="3.40.50.300">
    <property type="entry name" value="P-loop containing nucleotide triphosphate hydrolases"/>
    <property type="match status" value="1"/>
</dbReference>
<dbReference type="InterPro" id="IPR003593">
    <property type="entry name" value="AAA+_ATPase"/>
</dbReference>
<dbReference type="GO" id="GO:0005886">
    <property type="term" value="C:plasma membrane"/>
    <property type="evidence" value="ECO:0007669"/>
    <property type="project" value="TreeGrafter"/>
</dbReference>
<dbReference type="Pfam" id="PF00437">
    <property type="entry name" value="T2SSE"/>
    <property type="match status" value="1"/>
</dbReference>
<dbReference type="CDD" id="cd01129">
    <property type="entry name" value="PulE-GspE-like"/>
    <property type="match status" value="1"/>
</dbReference>
<comment type="similarity">
    <text evidence="1">Belongs to the GSP E family.</text>
</comment>
<dbReference type="Proteomes" id="UP000034954">
    <property type="component" value="Unassembled WGS sequence"/>
</dbReference>
<organism evidence="5 6">
    <name type="scientific">Candidatus Brocadia fulgida</name>
    <dbReference type="NCBI Taxonomy" id="380242"/>
    <lineage>
        <taxon>Bacteria</taxon>
        <taxon>Pseudomonadati</taxon>
        <taxon>Planctomycetota</taxon>
        <taxon>Candidatus Brocadiia</taxon>
        <taxon>Candidatus Brocadiales</taxon>
        <taxon>Candidatus Brocadiaceae</taxon>
        <taxon>Candidatus Brocadia</taxon>
    </lineage>
</organism>
<dbReference type="GO" id="GO:0016887">
    <property type="term" value="F:ATP hydrolysis activity"/>
    <property type="evidence" value="ECO:0007669"/>
    <property type="project" value="TreeGrafter"/>
</dbReference>
<evidence type="ECO:0000256" key="1">
    <source>
        <dbReference type="ARBA" id="ARBA00006611"/>
    </source>
</evidence>
<feature type="domain" description="AAA+ ATPase" evidence="4">
    <location>
        <begin position="321"/>
        <end position="444"/>
    </location>
</feature>
<dbReference type="InterPro" id="IPR027417">
    <property type="entry name" value="P-loop_NTPase"/>
</dbReference>
<dbReference type="EMBL" id="LAQJ01000136">
    <property type="protein sequence ID" value="KKO19987.1"/>
    <property type="molecule type" value="Genomic_DNA"/>
</dbReference>
<dbReference type="SMART" id="SM00382">
    <property type="entry name" value="AAA"/>
    <property type="match status" value="1"/>
</dbReference>
<keyword evidence="6" id="KW-1185">Reference proteome</keyword>
<dbReference type="PANTHER" id="PTHR30258">
    <property type="entry name" value="TYPE II SECRETION SYSTEM PROTEIN GSPE-RELATED"/>
    <property type="match status" value="1"/>
</dbReference>
<gene>
    <name evidence="5" type="ORF">BROFUL_01256</name>
</gene>
<evidence type="ECO:0000256" key="2">
    <source>
        <dbReference type="ARBA" id="ARBA00022741"/>
    </source>
</evidence>
<dbReference type="FunFam" id="3.30.300.160:FF:000002">
    <property type="entry name" value="Type II secretion system protein E"/>
    <property type="match status" value="1"/>
</dbReference>
<protein>
    <submittedName>
        <fullName evidence="5">Type IV fimbrial assembly protein</fullName>
    </submittedName>
</protein>
<evidence type="ECO:0000256" key="3">
    <source>
        <dbReference type="ARBA" id="ARBA00022840"/>
    </source>
</evidence>
<dbReference type="GO" id="GO:0005524">
    <property type="term" value="F:ATP binding"/>
    <property type="evidence" value="ECO:0007669"/>
    <property type="project" value="UniProtKB-KW"/>
</dbReference>